<dbReference type="OrthoDB" id="7353246at2"/>
<name>A0A4R6UG95_9BURK</name>
<comment type="caution">
    <text evidence="1">The sequence shown here is derived from an EMBL/GenBank/DDBJ whole genome shotgun (WGS) entry which is preliminary data.</text>
</comment>
<dbReference type="Pfam" id="PF20660">
    <property type="entry name" value="DUF6812"/>
    <property type="match status" value="1"/>
</dbReference>
<evidence type="ECO:0000313" key="2">
    <source>
        <dbReference type="Proteomes" id="UP000295510"/>
    </source>
</evidence>
<gene>
    <name evidence="1" type="ORF">DFR43_101215</name>
</gene>
<protein>
    <submittedName>
        <fullName evidence="1">Uncharacterized protein</fullName>
    </submittedName>
</protein>
<dbReference type="RefSeq" id="WP_133595505.1">
    <property type="nucleotide sequence ID" value="NZ_SNYL01000001.1"/>
</dbReference>
<keyword evidence="2" id="KW-1185">Reference proteome</keyword>
<dbReference type="InterPro" id="IPR049210">
    <property type="entry name" value="DUF6812"/>
</dbReference>
<sequence>MNAPSAPLKQETRRVFVSVKMHDGDRFRGYVHLAPGERIQDLLNDERKFFPIQMNSDVGEMAILSKKFVVSVEEVDDNKARSFAFS</sequence>
<proteinExistence type="predicted"/>
<dbReference type="AlphaFoldDB" id="A0A4R6UG95"/>
<dbReference type="EMBL" id="SNYL01000001">
    <property type="protein sequence ID" value="TDQ45312.1"/>
    <property type="molecule type" value="Genomic_DNA"/>
</dbReference>
<evidence type="ECO:0000313" key="1">
    <source>
        <dbReference type="EMBL" id="TDQ45312.1"/>
    </source>
</evidence>
<organism evidence="1 2">
    <name type="scientific">Tepidicella xavieri</name>
    <dbReference type="NCBI Taxonomy" id="360241"/>
    <lineage>
        <taxon>Bacteria</taxon>
        <taxon>Pseudomonadati</taxon>
        <taxon>Pseudomonadota</taxon>
        <taxon>Betaproteobacteria</taxon>
        <taxon>Burkholderiales</taxon>
        <taxon>Tepidicella</taxon>
    </lineage>
</organism>
<reference evidence="1 2" key="1">
    <citation type="submission" date="2019-03" db="EMBL/GenBank/DDBJ databases">
        <title>Genomic Encyclopedia of Type Strains, Phase IV (KMG-IV): sequencing the most valuable type-strain genomes for metagenomic binning, comparative biology and taxonomic classification.</title>
        <authorList>
            <person name="Goeker M."/>
        </authorList>
    </citation>
    <scope>NUCLEOTIDE SEQUENCE [LARGE SCALE GENOMIC DNA]</scope>
    <source>
        <strain evidence="1 2">DSM 19605</strain>
    </source>
</reference>
<dbReference type="Proteomes" id="UP000295510">
    <property type="component" value="Unassembled WGS sequence"/>
</dbReference>
<accession>A0A4R6UG95</accession>